<sequence length="332" mass="39266">MEIFIKNRIRKKKQFQFFMHSFVESAIKLGFKVKYEVGKEGRLQKYEIKLCRFFIQVLGRLWYKYMVKDKALLVTSRGENLFSSAFPYYRYKVIPMIWDVWPGYWEILYSDLRLLRCEIVFVTVRQMAEKLTADLGIKTFWIPEGINIRDYCPGDDLFMRTIDVYELGRQKQEYNQILENALQMGGVKSLVRNEYAQNGTLLKLAYPTAESLLRHLSEVKIIVCFPQCDTHPQNAGNLETLTQRYWEAMLSRCLIVGRAPKELIDLIGYNPVIDVDWNAPEKQLSHILNHIVDYQDFVNKNYDIALKYASWDNRVRQIKSILKVEGYDNFEI</sequence>
<name>A0A412QNN2_PHOVU</name>
<reference evidence="1 2" key="1">
    <citation type="submission" date="2018-08" db="EMBL/GenBank/DDBJ databases">
        <title>A genome reference for cultivated species of the human gut microbiota.</title>
        <authorList>
            <person name="Zou Y."/>
            <person name="Xue W."/>
            <person name="Luo G."/>
        </authorList>
    </citation>
    <scope>NUCLEOTIDE SEQUENCE [LARGE SCALE GENOMIC DNA]</scope>
    <source>
        <strain evidence="1 2">AF18-14</strain>
    </source>
</reference>
<gene>
    <name evidence="1" type="ORF">DWX04_11885</name>
</gene>
<organism evidence="1 2">
    <name type="scientific">Phocaeicola vulgatus</name>
    <name type="common">Bacteroides vulgatus</name>
    <dbReference type="NCBI Taxonomy" id="821"/>
    <lineage>
        <taxon>Bacteria</taxon>
        <taxon>Pseudomonadati</taxon>
        <taxon>Bacteroidota</taxon>
        <taxon>Bacteroidia</taxon>
        <taxon>Bacteroidales</taxon>
        <taxon>Bacteroidaceae</taxon>
        <taxon>Phocaeicola</taxon>
    </lineage>
</organism>
<comment type="caution">
    <text evidence="1">The sequence shown here is derived from an EMBL/GenBank/DDBJ whole genome shotgun (WGS) entry which is preliminary data.</text>
</comment>
<dbReference type="AlphaFoldDB" id="A0A412QNN2"/>
<evidence type="ECO:0000313" key="2">
    <source>
        <dbReference type="Proteomes" id="UP000283833"/>
    </source>
</evidence>
<dbReference type="Proteomes" id="UP000283833">
    <property type="component" value="Unassembled WGS sequence"/>
</dbReference>
<dbReference type="RefSeq" id="WP_117696295.1">
    <property type="nucleotide sequence ID" value="NZ_JAKKWV010000014.1"/>
</dbReference>
<evidence type="ECO:0000313" key="1">
    <source>
        <dbReference type="EMBL" id="RGT92679.1"/>
    </source>
</evidence>
<dbReference type="EMBL" id="QRXI01000014">
    <property type="protein sequence ID" value="RGT92679.1"/>
    <property type="molecule type" value="Genomic_DNA"/>
</dbReference>
<evidence type="ECO:0008006" key="3">
    <source>
        <dbReference type="Google" id="ProtNLM"/>
    </source>
</evidence>
<accession>A0A412QNN2</accession>
<proteinExistence type="predicted"/>
<protein>
    <recommendedName>
        <fullName evidence="3">Glycosyltransferase family 1 protein</fullName>
    </recommendedName>
</protein>